<comment type="caution">
    <text evidence="1">The sequence shown here is derived from an EMBL/GenBank/DDBJ whole genome shotgun (WGS) entry which is preliminary data.</text>
</comment>
<name>A0A8S1Y3V1_PAROT</name>
<dbReference type="PANTHER" id="PTHR45756:SF1">
    <property type="entry name" value="PROTEIN KINASE DOMAIN CONTAINING PROTEIN"/>
    <property type="match status" value="1"/>
</dbReference>
<dbReference type="EMBL" id="CAJJDP010000139">
    <property type="protein sequence ID" value="CAD8206484.1"/>
    <property type="molecule type" value="Genomic_DNA"/>
</dbReference>
<dbReference type="AlphaFoldDB" id="A0A8S1Y3V1"/>
<dbReference type="PANTHER" id="PTHR45756">
    <property type="entry name" value="PALMITOYLTRANSFERASE"/>
    <property type="match status" value="1"/>
</dbReference>
<evidence type="ECO:0000313" key="1">
    <source>
        <dbReference type="EMBL" id="CAD8206484.1"/>
    </source>
</evidence>
<proteinExistence type="predicted"/>
<organism evidence="1 2">
    <name type="scientific">Paramecium octaurelia</name>
    <dbReference type="NCBI Taxonomy" id="43137"/>
    <lineage>
        <taxon>Eukaryota</taxon>
        <taxon>Sar</taxon>
        <taxon>Alveolata</taxon>
        <taxon>Ciliophora</taxon>
        <taxon>Intramacronucleata</taxon>
        <taxon>Oligohymenophorea</taxon>
        <taxon>Peniculida</taxon>
        <taxon>Parameciidae</taxon>
        <taxon>Paramecium</taxon>
    </lineage>
</organism>
<dbReference type="Proteomes" id="UP000683925">
    <property type="component" value="Unassembled WGS sequence"/>
</dbReference>
<sequence>MDKTRMHYVLNSQIHISESNRQQQLCLGDSNTSVICTQCAAGYFLVAGICIQPNNCAQMNLVTGTCDTCVVGYYFTPIPSCKFCNHGITSQISINYTCAQYNDQYYQSSTQSKSDLSSIQNDANAGQCFACSANITKCIKCQNSTICDKCLDGYYYTASSDQSNKGTCTKCMDLCLSCSNSDTCDTCDTVNNYIYLQTTIQNACALCTSISGYQTCSTQGGQLTCTACSTGYLFDSKNVMLIVLPTNVLILIIKSNVAILKHKQHLDNALILTIKMITVHVNYVLHLQPIVKSVVTIVKYSNCNLLIMFNKYQTYQRFIIVQVSSSKLSQLYSDKFNKYSSMWYSSFDANYIRCSKSNGTITIIQCQNEYFLFNNTCVSAKEQNIQAANLKLQTCQTIATGKQCQSRLPAALRTNPPQSGVCSYCNCSSNKGGCTATVSGANSSVTCSPHPASSDIQGSETCCGLGLIQLLDTDKCVPQGATEKQQLLASNANGQTCDMGYYYNTNNLKCEICISNCDSCADATPCKTCSLNYTLLKTSKGVSYVLIKCLVVDSTKGCTACQYGFYLLNINGIGYCLQCLSPLTNSICRAYSNQAPNVTVSPAASVAVSSNPSYVCDNGDYWNSQYCSPCKPVPTTGKNTSPMDIVYAQLELVVQLLFASQVSTNANPYFNNFPSQCSACTNLIVLHVLVPPVCTTCQKGYFWQT</sequence>
<protein>
    <submittedName>
        <fullName evidence="1">Uncharacterized protein</fullName>
    </submittedName>
</protein>
<dbReference type="InterPro" id="IPR053215">
    <property type="entry name" value="TKL_Ser/Thr_kinase"/>
</dbReference>
<reference evidence="1" key="1">
    <citation type="submission" date="2021-01" db="EMBL/GenBank/DDBJ databases">
        <authorList>
            <consortium name="Genoscope - CEA"/>
            <person name="William W."/>
        </authorList>
    </citation>
    <scope>NUCLEOTIDE SEQUENCE</scope>
</reference>
<accession>A0A8S1Y3V1</accession>
<dbReference type="OrthoDB" id="300641at2759"/>
<gene>
    <name evidence="1" type="ORF">POCTA_138.1.T1380054</name>
</gene>
<evidence type="ECO:0000313" key="2">
    <source>
        <dbReference type="Proteomes" id="UP000683925"/>
    </source>
</evidence>
<keyword evidence="2" id="KW-1185">Reference proteome</keyword>